<feature type="transmembrane region" description="Helical" evidence="1">
    <location>
        <begin position="123"/>
        <end position="147"/>
    </location>
</feature>
<dbReference type="Pfam" id="PF06912">
    <property type="entry name" value="DUF1275"/>
    <property type="match status" value="1"/>
</dbReference>
<protein>
    <recommendedName>
        <fullName evidence="4">DUF1275 domain protein</fullName>
    </recommendedName>
</protein>
<evidence type="ECO:0008006" key="4">
    <source>
        <dbReference type="Google" id="ProtNLM"/>
    </source>
</evidence>
<dbReference type="InterPro" id="IPR010699">
    <property type="entry name" value="DUF1275"/>
</dbReference>
<reference evidence="2 3" key="1">
    <citation type="journal article" date="2019" name="Nat. Ecol. Evol.">
        <title>Megaphylogeny resolves global patterns of mushroom evolution.</title>
        <authorList>
            <person name="Varga T."/>
            <person name="Krizsan K."/>
            <person name="Foldi C."/>
            <person name="Dima B."/>
            <person name="Sanchez-Garcia M."/>
            <person name="Sanchez-Ramirez S."/>
            <person name="Szollosi G.J."/>
            <person name="Szarkandi J.G."/>
            <person name="Papp V."/>
            <person name="Albert L."/>
            <person name="Andreopoulos W."/>
            <person name="Angelini C."/>
            <person name="Antonin V."/>
            <person name="Barry K.W."/>
            <person name="Bougher N.L."/>
            <person name="Buchanan P."/>
            <person name="Buyck B."/>
            <person name="Bense V."/>
            <person name="Catcheside P."/>
            <person name="Chovatia M."/>
            <person name="Cooper J."/>
            <person name="Damon W."/>
            <person name="Desjardin D."/>
            <person name="Finy P."/>
            <person name="Geml J."/>
            <person name="Haridas S."/>
            <person name="Hughes K."/>
            <person name="Justo A."/>
            <person name="Karasinski D."/>
            <person name="Kautmanova I."/>
            <person name="Kiss B."/>
            <person name="Kocsube S."/>
            <person name="Kotiranta H."/>
            <person name="LaButti K.M."/>
            <person name="Lechner B.E."/>
            <person name="Liimatainen K."/>
            <person name="Lipzen A."/>
            <person name="Lukacs Z."/>
            <person name="Mihaltcheva S."/>
            <person name="Morgado L.N."/>
            <person name="Niskanen T."/>
            <person name="Noordeloos M.E."/>
            <person name="Ohm R.A."/>
            <person name="Ortiz-Santana B."/>
            <person name="Ovrebo C."/>
            <person name="Racz N."/>
            <person name="Riley R."/>
            <person name="Savchenko A."/>
            <person name="Shiryaev A."/>
            <person name="Soop K."/>
            <person name="Spirin V."/>
            <person name="Szebenyi C."/>
            <person name="Tomsovsky M."/>
            <person name="Tulloss R.E."/>
            <person name="Uehling J."/>
            <person name="Grigoriev I.V."/>
            <person name="Vagvolgyi C."/>
            <person name="Papp T."/>
            <person name="Martin F.M."/>
            <person name="Miettinen O."/>
            <person name="Hibbett D.S."/>
            <person name="Nagy L.G."/>
        </authorList>
    </citation>
    <scope>NUCLEOTIDE SEQUENCE [LARGE SCALE GENOMIC DNA]</scope>
    <source>
        <strain evidence="2 3">CBS 962.96</strain>
    </source>
</reference>
<dbReference type="PANTHER" id="PTHR37488:SF2">
    <property type="entry name" value="DUF1275 DOMAIN-CONTAINING PROTEIN"/>
    <property type="match status" value="1"/>
</dbReference>
<feature type="transmembrane region" description="Helical" evidence="1">
    <location>
        <begin position="159"/>
        <end position="178"/>
    </location>
</feature>
<feature type="transmembrane region" description="Helical" evidence="1">
    <location>
        <begin position="223"/>
        <end position="240"/>
    </location>
</feature>
<evidence type="ECO:0000313" key="2">
    <source>
        <dbReference type="EMBL" id="THU82854.1"/>
    </source>
</evidence>
<gene>
    <name evidence="2" type="ORF">K435DRAFT_784459</name>
</gene>
<keyword evidence="1" id="KW-0812">Transmembrane</keyword>
<dbReference type="Proteomes" id="UP000297245">
    <property type="component" value="Unassembled WGS sequence"/>
</dbReference>
<dbReference type="OrthoDB" id="5288586at2759"/>
<proteinExistence type="predicted"/>
<dbReference type="EMBL" id="ML179703">
    <property type="protein sequence ID" value="THU82854.1"/>
    <property type="molecule type" value="Genomic_DNA"/>
</dbReference>
<organism evidence="2 3">
    <name type="scientific">Dendrothele bispora (strain CBS 962.96)</name>
    <dbReference type="NCBI Taxonomy" id="1314807"/>
    <lineage>
        <taxon>Eukaryota</taxon>
        <taxon>Fungi</taxon>
        <taxon>Dikarya</taxon>
        <taxon>Basidiomycota</taxon>
        <taxon>Agaricomycotina</taxon>
        <taxon>Agaricomycetes</taxon>
        <taxon>Agaricomycetidae</taxon>
        <taxon>Agaricales</taxon>
        <taxon>Agaricales incertae sedis</taxon>
        <taxon>Dendrothele</taxon>
    </lineage>
</organism>
<evidence type="ECO:0000313" key="3">
    <source>
        <dbReference type="Proteomes" id="UP000297245"/>
    </source>
</evidence>
<evidence type="ECO:0000256" key="1">
    <source>
        <dbReference type="SAM" id="Phobius"/>
    </source>
</evidence>
<keyword evidence="3" id="KW-1185">Reference proteome</keyword>
<dbReference type="PANTHER" id="PTHR37488">
    <property type="entry name" value="DUF1275 DOMAIN-CONTAINING PROTEIN"/>
    <property type="match status" value="1"/>
</dbReference>
<sequence length="276" mass="30119">ESKRSPVGTAEEGGTAISEPQTQWYWSYLMTKVDPEWCTAPLAAYCFMTSFSAIFVWCGFQTGNFAQLALAIARLFETPNSNGAILDTSFHFADRQAITSLITFNAGAFLGRIGDRLGSHTRLWLVLGTFIQTLFTMAAAICIWQSGSLSIADDRGDPSWTNVLSFVALGFMSAGLGLQGIMGKRLNTQFTTTIVLTTAWVELVRTDPKLFVHERVKTRDHKLIAALSFFVGAFVSRAMLAEIGASGALGVATGVRVLVSLSWLFVPAKVVKERKK</sequence>
<dbReference type="AlphaFoldDB" id="A0A4S8L2Z9"/>
<feature type="non-terminal residue" evidence="2">
    <location>
        <position position="1"/>
    </location>
</feature>
<keyword evidence="1" id="KW-0472">Membrane</keyword>
<accession>A0A4S8L2Z9</accession>
<name>A0A4S8L2Z9_DENBC</name>
<keyword evidence="1" id="KW-1133">Transmembrane helix</keyword>
<feature type="transmembrane region" description="Helical" evidence="1">
    <location>
        <begin position="246"/>
        <end position="266"/>
    </location>
</feature>
<feature type="transmembrane region" description="Helical" evidence="1">
    <location>
        <begin position="42"/>
        <end position="60"/>
    </location>
</feature>